<name>A0A0D9ZP83_9ORYZ</name>
<keyword evidence="1" id="KW-1133">Transmembrane helix</keyword>
<protein>
    <submittedName>
        <fullName evidence="2">Uncharacterized protein</fullName>
    </submittedName>
</protein>
<keyword evidence="3" id="KW-1185">Reference proteome</keyword>
<feature type="transmembrane region" description="Helical" evidence="1">
    <location>
        <begin position="14"/>
        <end position="35"/>
    </location>
</feature>
<organism evidence="2">
    <name type="scientific">Oryza glumipatula</name>
    <dbReference type="NCBI Taxonomy" id="40148"/>
    <lineage>
        <taxon>Eukaryota</taxon>
        <taxon>Viridiplantae</taxon>
        <taxon>Streptophyta</taxon>
        <taxon>Embryophyta</taxon>
        <taxon>Tracheophyta</taxon>
        <taxon>Spermatophyta</taxon>
        <taxon>Magnoliopsida</taxon>
        <taxon>Liliopsida</taxon>
        <taxon>Poales</taxon>
        <taxon>Poaceae</taxon>
        <taxon>BOP clade</taxon>
        <taxon>Oryzoideae</taxon>
        <taxon>Oryzeae</taxon>
        <taxon>Oryzinae</taxon>
        <taxon>Oryza</taxon>
    </lineage>
</organism>
<dbReference type="Proteomes" id="UP000026961">
    <property type="component" value="Chromosome 4"/>
</dbReference>
<evidence type="ECO:0000313" key="2">
    <source>
        <dbReference type="EnsemblPlants" id="OGLUM04G21670.1"/>
    </source>
</evidence>
<dbReference type="EnsemblPlants" id="OGLUM04G21670.1">
    <property type="protein sequence ID" value="OGLUM04G21670.1"/>
    <property type="gene ID" value="OGLUM04G21670"/>
</dbReference>
<reference evidence="2" key="1">
    <citation type="submission" date="2015-04" db="UniProtKB">
        <authorList>
            <consortium name="EnsemblPlants"/>
        </authorList>
    </citation>
    <scope>IDENTIFICATION</scope>
</reference>
<keyword evidence="1" id="KW-0472">Membrane</keyword>
<dbReference type="HOGENOM" id="CLU_2376449_0_0_1"/>
<accession>A0A0D9ZP83</accession>
<evidence type="ECO:0000256" key="1">
    <source>
        <dbReference type="SAM" id="Phobius"/>
    </source>
</evidence>
<reference evidence="2" key="2">
    <citation type="submission" date="2018-05" db="EMBL/GenBank/DDBJ databases">
        <title>OgluRS3 (Oryza glumaepatula Reference Sequence Version 3).</title>
        <authorList>
            <person name="Zhang J."/>
            <person name="Kudrna D."/>
            <person name="Lee S."/>
            <person name="Talag J."/>
            <person name="Welchert J."/>
            <person name="Wing R.A."/>
        </authorList>
    </citation>
    <scope>NUCLEOTIDE SEQUENCE [LARGE SCALE GENOMIC DNA]</scope>
</reference>
<keyword evidence="1" id="KW-0812">Transmembrane</keyword>
<dbReference type="Gramene" id="OGLUM04G21670.1">
    <property type="protein sequence ID" value="OGLUM04G21670.1"/>
    <property type="gene ID" value="OGLUM04G21670"/>
</dbReference>
<evidence type="ECO:0000313" key="3">
    <source>
        <dbReference type="Proteomes" id="UP000026961"/>
    </source>
</evidence>
<sequence>MSCWARKLAYRGKLSAFCIPGCVEILPIAMAMAILPLSRTLLTSAAMAILPLARTLLTSAMAILPLARTSLTSQRGWRLGAVQPESVHQPRCDGMTMSLAV</sequence>
<proteinExistence type="predicted"/>
<feature type="transmembrane region" description="Helical" evidence="1">
    <location>
        <begin position="41"/>
        <end position="67"/>
    </location>
</feature>
<dbReference type="AlphaFoldDB" id="A0A0D9ZP83"/>